<evidence type="ECO:0000256" key="3">
    <source>
        <dbReference type="HAMAP-Rule" id="MF_00376"/>
    </source>
</evidence>
<comment type="function">
    <text evidence="3">Catalyzes the phosphorylation of the 3'-hydroxyl group of dephosphocoenzyme A to form coenzyme A.</text>
</comment>
<protein>
    <recommendedName>
        <fullName evidence="3 4">Dephospho-CoA kinase</fullName>
        <ecNumber evidence="3 4">2.7.1.24</ecNumber>
    </recommendedName>
    <alternativeName>
        <fullName evidence="3">Dephosphocoenzyme A kinase</fullName>
    </alternativeName>
</protein>
<evidence type="ECO:0000313" key="6">
    <source>
        <dbReference type="Proteomes" id="UP000178606"/>
    </source>
</evidence>
<keyword evidence="2 3" id="KW-0067">ATP-binding</keyword>
<dbReference type="GO" id="GO:0005524">
    <property type="term" value="F:ATP binding"/>
    <property type="evidence" value="ECO:0007669"/>
    <property type="project" value="UniProtKB-UniRule"/>
</dbReference>
<keyword evidence="3" id="KW-0808">Transferase</keyword>
<keyword evidence="3" id="KW-0173">Coenzyme A biosynthesis</keyword>
<dbReference type="Pfam" id="PF01121">
    <property type="entry name" value="CoaE"/>
    <property type="match status" value="1"/>
</dbReference>
<dbReference type="PANTHER" id="PTHR10695:SF46">
    <property type="entry name" value="BIFUNCTIONAL COENZYME A SYNTHASE-RELATED"/>
    <property type="match status" value="1"/>
</dbReference>
<dbReference type="Gene3D" id="3.40.50.300">
    <property type="entry name" value="P-loop containing nucleotide triphosphate hydrolases"/>
    <property type="match status" value="1"/>
</dbReference>
<dbReference type="GO" id="GO:0004140">
    <property type="term" value="F:dephospho-CoA kinase activity"/>
    <property type="evidence" value="ECO:0007669"/>
    <property type="project" value="UniProtKB-UniRule"/>
</dbReference>
<dbReference type="PROSITE" id="PS51219">
    <property type="entry name" value="DPCK"/>
    <property type="match status" value="1"/>
</dbReference>
<feature type="binding site" evidence="3">
    <location>
        <begin position="10"/>
        <end position="15"/>
    </location>
    <ligand>
        <name>ATP</name>
        <dbReference type="ChEBI" id="CHEBI:30616"/>
    </ligand>
</feature>
<comment type="similarity">
    <text evidence="3">Belongs to the CoaE family.</text>
</comment>
<accession>A0A1F6CNK6</accession>
<evidence type="ECO:0000256" key="1">
    <source>
        <dbReference type="ARBA" id="ARBA00022741"/>
    </source>
</evidence>
<evidence type="ECO:0000313" key="5">
    <source>
        <dbReference type="EMBL" id="OGG50705.1"/>
    </source>
</evidence>
<comment type="caution">
    <text evidence="5">The sequence shown here is derived from an EMBL/GenBank/DDBJ whole genome shotgun (WGS) entry which is preliminary data.</text>
</comment>
<keyword evidence="1 3" id="KW-0547">Nucleotide-binding</keyword>
<evidence type="ECO:0000256" key="2">
    <source>
        <dbReference type="ARBA" id="ARBA00022840"/>
    </source>
</evidence>
<comment type="pathway">
    <text evidence="3">Cofactor biosynthesis; coenzyme A biosynthesis; CoA from (R)-pantothenate: step 5/5.</text>
</comment>
<dbReference type="GO" id="GO:0015937">
    <property type="term" value="P:coenzyme A biosynthetic process"/>
    <property type="evidence" value="ECO:0007669"/>
    <property type="project" value="UniProtKB-UniRule"/>
</dbReference>
<proteinExistence type="inferred from homology"/>
<evidence type="ECO:0000256" key="4">
    <source>
        <dbReference type="NCBIfam" id="TIGR00152"/>
    </source>
</evidence>
<dbReference type="InterPro" id="IPR001977">
    <property type="entry name" value="Depp_CoAkinase"/>
</dbReference>
<dbReference type="EMBL" id="MFKF01000201">
    <property type="protein sequence ID" value="OGG50705.1"/>
    <property type="molecule type" value="Genomic_DNA"/>
</dbReference>
<dbReference type="PANTHER" id="PTHR10695">
    <property type="entry name" value="DEPHOSPHO-COA KINASE-RELATED"/>
    <property type="match status" value="1"/>
</dbReference>
<name>A0A1F6CNK6_HANXR</name>
<dbReference type="NCBIfam" id="TIGR00152">
    <property type="entry name" value="dephospho-CoA kinase"/>
    <property type="match status" value="1"/>
</dbReference>
<dbReference type="HAMAP" id="MF_00376">
    <property type="entry name" value="Dephospho_CoA_kinase"/>
    <property type="match status" value="1"/>
</dbReference>
<dbReference type="Proteomes" id="UP000178606">
    <property type="component" value="Unassembled WGS sequence"/>
</dbReference>
<comment type="catalytic activity">
    <reaction evidence="3">
        <text>3'-dephospho-CoA + ATP = ADP + CoA + H(+)</text>
        <dbReference type="Rhea" id="RHEA:18245"/>
        <dbReference type="ChEBI" id="CHEBI:15378"/>
        <dbReference type="ChEBI" id="CHEBI:30616"/>
        <dbReference type="ChEBI" id="CHEBI:57287"/>
        <dbReference type="ChEBI" id="CHEBI:57328"/>
        <dbReference type="ChEBI" id="CHEBI:456216"/>
        <dbReference type="EC" id="2.7.1.24"/>
    </reaction>
</comment>
<keyword evidence="3" id="KW-0963">Cytoplasm</keyword>
<sequence>MVIGVTGGLGSGKTSVCRLFEARGALVIEADRVGREVVEDPDVLEALVAAFGQDIVEDGRLDRRRLGQRAFADAPSNERLNRIVWPPLVRKLRADVEAALREQPDRPVVVDAALLVEWGDLSWLDALVVVTASEQARKARMMARMGLSGAEVEARMRAQLPEEEKVRRADCVIVNDGTSEDLRTRASEVWARLTAGQTR</sequence>
<dbReference type="CDD" id="cd02022">
    <property type="entry name" value="DPCK"/>
    <property type="match status" value="1"/>
</dbReference>
<dbReference type="GO" id="GO:0005737">
    <property type="term" value="C:cytoplasm"/>
    <property type="evidence" value="ECO:0007669"/>
    <property type="project" value="UniProtKB-SubCell"/>
</dbReference>
<dbReference type="InterPro" id="IPR027417">
    <property type="entry name" value="P-loop_NTPase"/>
</dbReference>
<keyword evidence="3 5" id="KW-0418">Kinase</keyword>
<dbReference type="UniPathway" id="UPA00241">
    <property type="reaction ID" value="UER00356"/>
</dbReference>
<dbReference type="SUPFAM" id="SSF52540">
    <property type="entry name" value="P-loop containing nucleoside triphosphate hydrolases"/>
    <property type="match status" value="1"/>
</dbReference>
<organism evidence="5 6">
    <name type="scientific">Handelsmanbacteria sp. (strain RIFCSPLOWO2_12_FULL_64_10)</name>
    <dbReference type="NCBI Taxonomy" id="1817868"/>
    <lineage>
        <taxon>Bacteria</taxon>
        <taxon>Candidatus Handelsmaniibacteriota</taxon>
    </lineage>
</organism>
<gene>
    <name evidence="3" type="primary">coaE</name>
    <name evidence="5" type="ORF">A3F84_09710</name>
</gene>
<reference evidence="5 6" key="1">
    <citation type="journal article" date="2016" name="Nat. Commun.">
        <title>Thousands of microbial genomes shed light on interconnected biogeochemical processes in an aquifer system.</title>
        <authorList>
            <person name="Anantharaman K."/>
            <person name="Brown C.T."/>
            <person name="Hug L.A."/>
            <person name="Sharon I."/>
            <person name="Castelle C.J."/>
            <person name="Probst A.J."/>
            <person name="Thomas B.C."/>
            <person name="Singh A."/>
            <person name="Wilkins M.J."/>
            <person name="Karaoz U."/>
            <person name="Brodie E.L."/>
            <person name="Williams K.H."/>
            <person name="Hubbard S.S."/>
            <person name="Banfield J.F."/>
        </authorList>
    </citation>
    <scope>NUCLEOTIDE SEQUENCE [LARGE SCALE GENOMIC DNA]</scope>
    <source>
        <strain evidence="6">RIFCSPLOWO2_12_FULL_64_10</strain>
    </source>
</reference>
<dbReference type="AlphaFoldDB" id="A0A1F6CNK6"/>
<comment type="subcellular location">
    <subcellularLocation>
        <location evidence="3">Cytoplasm</location>
    </subcellularLocation>
</comment>
<dbReference type="EC" id="2.7.1.24" evidence="3 4"/>